<evidence type="ECO:0000256" key="3">
    <source>
        <dbReference type="ARBA" id="ARBA00004630"/>
    </source>
</evidence>
<organism evidence="10 11">
    <name type="scientific">Anopheles epiroticus</name>
    <dbReference type="NCBI Taxonomy" id="199890"/>
    <lineage>
        <taxon>Eukaryota</taxon>
        <taxon>Metazoa</taxon>
        <taxon>Ecdysozoa</taxon>
        <taxon>Arthropoda</taxon>
        <taxon>Hexapoda</taxon>
        <taxon>Insecta</taxon>
        <taxon>Pterygota</taxon>
        <taxon>Neoptera</taxon>
        <taxon>Endopterygota</taxon>
        <taxon>Diptera</taxon>
        <taxon>Nematocera</taxon>
        <taxon>Culicoidea</taxon>
        <taxon>Culicidae</taxon>
        <taxon>Anophelinae</taxon>
        <taxon>Anopheles</taxon>
    </lineage>
</organism>
<evidence type="ECO:0000313" key="10">
    <source>
        <dbReference type="EnsemblMetazoa" id="AEPI010994-PA"/>
    </source>
</evidence>
<evidence type="ECO:0000256" key="5">
    <source>
        <dbReference type="ARBA" id="ARBA00022723"/>
    </source>
</evidence>
<feature type="region of interest" description="Disordered" evidence="8">
    <location>
        <begin position="1"/>
        <end position="28"/>
    </location>
</feature>
<dbReference type="InterPro" id="IPR037519">
    <property type="entry name" value="LITAF_fam"/>
</dbReference>
<sequence length="131" mass="14193">MDGRTGTTDPPSYDQINAPVPAAYPHQQTPPVGPFKSVNLHTGEPPSLQTTVIVTSPQVGPDPTTIICPSCRATVVTRLEYETTTKTHLCAGLLCLFLCWPCAFVPYCSTSCRDANHYCPNCGSFIGTYRK</sequence>
<accession>A0A182PVK7</accession>
<evidence type="ECO:0000259" key="9">
    <source>
        <dbReference type="PROSITE" id="PS51837"/>
    </source>
</evidence>
<dbReference type="InterPro" id="IPR006629">
    <property type="entry name" value="LITAF"/>
</dbReference>
<evidence type="ECO:0000256" key="4">
    <source>
        <dbReference type="ARBA" id="ARBA00005975"/>
    </source>
</evidence>
<dbReference type="EnsemblMetazoa" id="AEPI010994-RA">
    <property type="protein sequence ID" value="AEPI010994-PA"/>
    <property type="gene ID" value="AEPI010994"/>
</dbReference>
<evidence type="ECO:0000256" key="1">
    <source>
        <dbReference type="ARBA" id="ARBA00004414"/>
    </source>
</evidence>
<evidence type="ECO:0000256" key="7">
    <source>
        <dbReference type="ARBA" id="ARBA00023136"/>
    </source>
</evidence>
<keyword evidence="11" id="KW-1185">Reference proteome</keyword>
<dbReference type="GO" id="GO:0008270">
    <property type="term" value="F:zinc ion binding"/>
    <property type="evidence" value="ECO:0007669"/>
    <property type="project" value="TreeGrafter"/>
</dbReference>
<evidence type="ECO:0000256" key="2">
    <source>
        <dbReference type="ARBA" id="ARBA00004481"/>
    </source>
</evidence>
<proteinExistence type="inferred from homology"/>
<keyword evidence="6" id="KW-0862">Zinc</keyword>
<evidence type="ECO:0000256" key="6">
    <source>
        <dbReference type="ARBA" id="ARBA00022833"/>
    </source>
</evidence>
<protein>
    <submittedName>
        <fullName evidence="10">LITAF domain-containing protein</fullName>
    </submittedName>
</protein>
<keyword evidence="5" id="KW-0479">Metal-binding</keyword>
<feature type="compositionally biased region" description="Polar residues" evidence="8">
    <location>
        <begin position="1"/>
        <end position="10"/>
    </location>
</feature>
<dbReference type="VEuPathDB" id="VectorBase:AEPI010994"/>
<comment type="similarity">
    <text evidence="4">Belongs to the CDIP1/LITAF family.</text>
</comment>
<evidence type="ECO:0000313" key="11">
    <source>
        <dbReference type="Proteomes" id="UP000075885"/>
    </source>
</evidence>
<name>A0A182PVK7_9DIPT</name>
<evidence type="ECO:0000256" key="8">
    <source>
        <dbReference type="SAM" id="MobiDB-lite"/>
    </source>
</evidence>
<dbReference type="PANTHER" id="PTHR23292">
    <property type="entry name" value="LIPOPOLYSACCHARIDE-INDUCED TUMOR NECROSIS FACTOR-ALPHA FACTOR"/>
    <property type="match status" value="1"/>
</dbReference>
<dbReference type="AlphaFoldDB" id="A0A182PVK7"/>
<dbReference type="Proteomes" id="UP000075885">
    <property type="component" value="Unassembled WGS sequence"/>
</dbReference>
<dbReference type="STRING" id="199890.A0A182PVK7"/>
<feature type="domain" description="LITAF" evidence="9">
    <location>
        <begin position="48"/>
        <end position="131"/>
    </location>
</feature>
<comment type="subcellular location">
    <subcellularLocation>
        <location evidence="2">Endosome membrane</location>
        <topology evidence="2">Peripheral membrane protein</topology>
    </subcellularLocation>
    <subcellularLocation>
        <location evidence="1">Late endosome membrane</location>
    </subcellularLocation>
    <subcellularLocation>
        <location evidence="3">Lysosome membrane</location>
        <topology evidence="3">Peripheral membrane protein</topology>
        <orientation evidence="3">Cytoplasmic side</orientation>
    </subcellularLocation>
</comment>
<dbReference type="PANTHER" id="PTHR23292:SF14">
    <property type="entry name" value="FI16615P1-RELATED"/>
    <property type="match status" value="1"/>
</dbReference>
<dbReference type="PROSITE" id="PS51837">
    <property type="entry name" value="LITAF"/>
    <property type="match status" value="1"/>
</dbReference>
<dbReference type="Pfam" id="PF10601">
    <property type="entry name" value="zf-LITAF-like"/>
    <property type="match status" value="1"/>
</dbReference>
<reference evidence="10" key="2">
    <citation type="submission" date="2020-05" db="UniProtKB">
        <authorList>
            <consortium name="EnsemblMetazoa"/>
        </authorList>
    </citation>
    <scope>IDENTIFICATION</scope>
    <source>
        <strain evidence="10">Epiroticus2</strain>
    </source>
</reference>
<dbReference type="SMART" id="SM00714">
    <property type="entry name" value="LITAF"/>
    <property type="match status" value="1"/>
</dbReference>
<dbReference type="GO" id="GO:0031902">
    <property type="term" value="C:late endosome membrane"/>
    <property type="evidence" value="ECO:0007669"/>
    <property type="project" value="UniProtKB-SubCell"/>
</dbReference>
<dbReference type="GO" id="GO:0005765">
    <property type="term" value="C:lysosomal membrane"/>
    <property type="evidence" value="ECO:0007669"/>
    <property type="project" value="UniProtKB-SubCell"/>
</dbReference>
<keyword evidence="7" id="KW-0472">Membrane</keyword>
<reference evidence="11" key="1">
    <citation type="submission" date="2013-03" db="EMBL/GenBank/DDBJ databases">
        <title>The Genome Sequence of Anopheles epiroticus epiroticus2.</title>
        <authorList>
            <consortium name="The Broad Institute Genomics Platform"/>
            <person name="Neafsey D.E."/>
            <person name="Howell P."/>
            <person name="Walker B."/>
            <person name="Young S.K."/>
            <person name="Zeng Q."/>
            <person name="Gargeya S."/>
            <person name="Fitzgerald M."/>
            <person name="Haas B."/>
            <person name="Abouelleil A."/>
            <person name="Allen A.W."/>
            <person name="Alvarado L."/>
            <person name="Arachchi H.M."/>
            <person name="Berlin A.M."/>
            <person name="Chapman S.B."/>
            <person name="Gainer-Dewar J."/>
            <person name="Goldberg J."/>
            <person name="Griggs A."/>
            <person name="Gujja S."/>
            <person name="Hansen M."/>
            <person name="Howarth C."/>
            <person name="Imamovic A."/>
            <person name="Ireland A."/>
            <person name="Larimer J."/>
            <person name="McCowan C."/>
            <person name="Murphy C."/>
            <person name="Pearson M."/>
            <person name="Poon T.W."/>
            <person name="Priest M."/>
            <person name="Roberts A."/>
            <person name="Saif S."/>
            <person name="Shea T."/>
            <person name="Sisk P."/>
            <person name="Sykes S."/>
            <person name="Wortman J."/>
            <person name="Nusbaum C."/>
            <person name="Birren B."/>
        </authorList>
    </citation>
    <scope>NUCLEOTIDE SEQUENCE [LARGE SCALE GENOMIC DNA]</scope>
    <source>
        <strain evidence="11">Epiroticus2</strain>
    </source>
</reference>